<dbReference type="GO" id="GO:0004364">
    <property type="term" value="F:glutathione transferase activity"/>
    <property type="evidence" value="ECO:0007669"/>
    <property type="project" value="UniProtKB-EC"/>
</dbReference>
<dbReference type="PROSITE" id="PS50405">
    <property type="entry name" value="GST_CTER"/>
    <property type="match status" value="1"/>
</dbReference>
<evidence type="ECO:0000256" key="1">
    <source>
        <dbReference type="ARBA" id="ARBA00012452"/>
    </source>
</evidence>
<evidence type="ECO:0000259" key="4">
    <source>
        <dbReference type="PROSITE" id="PS50404"/>
    </source>
</evidence>
<dbReference type="Proteomes" id="UP000440224">
    <property type="component" value="Unassembled WGS sequence"/>
</dbReference>
<protein>
    <recommendedName>
        <fullName evidence="1">glutathione transferase</fullName>
        <ecNumber evidence="1">2.5.1.18</ecNumber>
    </recommendedName>
</protein>
<evidence type="ECO:0000256" key="3">
    <source>
        <dbReference type="ARBA" id="ARBA00047960"/>
    </source>
</evidence>
<proteinExistence type="predicted"/>
<reference evidence="6 7" key="1">
    <citation type="submission" date="2019-10" db="EMBL/GenBank/DDBJ databases">
        <title>A soil myxobacterium in the family Polyangiaceae.</title>
        <authorList>
            <person name="Li Y."/>
            <person name="Wang J."/>
        </authorList>
    </citation>
    <scope>NUCLEOTIDE SEQUENCE [LARGE SCALE GENOMIC DNA]</scope>
    <source>
        <strain evidence="6 7">DSM 14734</strain>
    </source>
</reference>
<dbReference type="InterPro" id="IPR036282">
    <property type="entry name" value="Glutathione-S-Trfase_C_sf"/>
</dbReference>
<dbReference type="InterPro" id="IPR040079">
    <property type="entry name" value="Glutathione_S-Trfase"/>
</dbReference>
<comment type="catalytic activity">
    <reaction evidence="3">
        <text>RX + glutathione = an S-substituted glutathione + a halide anion + H(+)</text>
        <dbReference type="Rhea" id="RHEA:16437"/>
        <dbReference type="ChEBI" id="CHEBI:15378"/>
        <dbReference type="ChEBI" id="CHEBI:16042"/>
        <dbReference type="ChEBI" id="CHEBI:17792"/>
        <dbReference type="ChEBI" id="CHEBI:57925"/>
        <dbReference type="ChEBI" id="CHEBI:90779"/>
        <dbReference type="EC" id="2.5.1.18"/>
    </reaction>
</comment>
<keyword evidence="2" id="KW-0808">Transferase</keyword>
<dbReference type="PANTHER" id="PTHR11571:SF222">
    <property type="entry name" value="GLUTATHIONE TRANSFERASE"/>
    <property type="match status" value="1"/>
</dbReference>
<feature type="domain" description="GST N-terminal" evidence="4">
    <location>
        <begin position="22"/>
        <end position="103"/>
    </location>
</feature>
<keyword evidence="7" id="KW-1185">Reference proteome</keyword>
<evidence type="ECO:0000313" key="6">
    <source>
        <dbReference type="EMBL" id="MRG92503.1"/>
    </source>
</evidence>
<dbReference type="OrthoDB" id="5505436at2"/>
<comment type="caution">
    <text evidence="6">The sequence shown here is derived from an EMBL/GenBank/DDBJ whole genome shotgun (WGS) entry which is preliminary data.</text>
</comment>
<evidence type="ECO:0000259" key="5">
    <source>
        <dbReference type="PROSITE" id="PS50405"/>
    </source>
</evidence>
<feature type="domain" description="GST C-terminal" evidence="5">
    <location>
        <begin position="105"/>
        <end position="230"/>
    </location>
</feature>
<dbReference type="SUPFAM" id="SSF52833">
    <property type="entry name" value="Thioredoxin-like"/>
    <property type="match status" value="1"/>
</dbReference>
<dbReference type="EC" id="2.5.1.18" evidence="1"/>
<dbReference type="Gene3D" id="1.20.1050.10">
    <property type="match status" value="1"/>
</dbReference>
<dbReference type="InterPro" id="IPR004046">
    <property type="entry name" value="GST_C"/>
</dbReference>
<dbReference type="InterPro" id="IPR004045">
    <property type="entry name" value="Glutathione_S-Trfase_N"/>
</dbReference>
<dbReference type="InterPro" id="IPR010987">
    <property type="entry name" value="Glutathione-S-Trfase_C-like"/>
</dbReference>
<dbReference type="SFLD" id="SFLDG00363">
    <property type="entry name" value="AMPS_(cytGST):_Alpha-__Mu-__Pi"/>
    <property type="match status" value="1"/>
</dbReference>
<dbReference type="EMBL" id="WJIE01000003">
    <property type="protein sequence ID" value="MRG92503.1"/>
    <property type="molecule type" value="Genomic_DNA"/>
</dbReference>
<accession>A0A6N7PKC9</accession>
<dbReference type="PROSITE" id="PS50404">
    <property type="entry name" value="GST_NTER"/>
    <property type="match status" value="1"/>
</dbReference>
<dbReference type="SFLD" id="SFLDG01205">
    <property type="entry name" value="AMPS.1"/>
    <property type="match status" value="1"/>
</dbReference>
<dbReference type="SUPFAM" id="SSF47616">
    <property type="entry name" value="GST C-terminal domain-like"/>
    <property type="match status" value="1"/>
</dbReference>
<gene>
    <name evidence="6" type="ORF">GF068_11270</name>
</gene>
<dbReference type="AlphaFoldDB" id="A0A6N7PKC9"/>
<evidence type="ECO:0000313" key="7">
    <source>
        <dbReference type="Proteomes" id="UP000440224"/>
    </source>
</evidence>
<evidence type="ECO:0000256" key="2">
    <source>
        <dbReference type="ARBA" id="ARBA00022679"/>
    </source>
</evidence>
<dbReference type="PANTHER" id="PTHR11571">
    <property type="entry name" value="GLUTATHIONE S-TRANSFERASE"/>
    <property type="match status" value="1"/>
</dbReference>
<dbReference type="Pfam" id="PF02798">
    <property type="entry name" value="GST_N"/>
    <property type="match status" value="1"/>
</dbReference>
<organism evidence="6 7">
    <name type="scientific">Polyangium spumosum</name>
    <dbReference type="NCBI Taxonomy" id="889282"/>
    <lineage>
        <taxon>Bacteria</taxon>
        <taxon>Pseudomonadati</taxon>
        <taxon>Myxococcota</taxon>
        <taxon>Polyangia</taxon>
        <taxon>Polyangiales</taxon>
        <taxon>Polyangiaceae</taxon>
        <taxon>Polyangium</taxon>
    </lineage>
</organism>
<dbReference type="CDD" id="cd03039">
    <property type="entry name" value="GST_N_Sigma_like"/>
    <property type="match status" value="1"/>
</dbReference>
<dbReference type="InterPro" id="IPR050213">
    <property type="entry name" value="GST_superfamily"/>
</dbReference>
<dbReference type="SFLD" id="SFLDS00019">
    <property type="entry name" value="Glutathione_Transferase_(cytos"/>
    <property type="match status" value="1"/>
</dbReference>
<dbReference type="Pfam" id="PF14497">
    <property type="entry name" value="GST_C_3"/>
    <property type="match status" value="1"/>
</dbReference>
<dbReference type="GO" id="GO:0006749">
    <property type="term" value="P:glutathione metabolic process"/>
    <property type="evidence" value="ECO:0007669"/>
    <property type="project" value="TreeGrafter"/>
</dbReference>
<sequence>MPSRRLTPLPGSALLVVMSQEPERELVYFDIRGRAEAIRLLLAYVRAPYVDRGVPRADWPTLKQTVPLGQVPVLIERSAEGERVIPQSAAILRHLARVFGLDGANEDERVRADVVAETTHDLRAAWARVAYNPGWLKDQAATDAHFRDVFPRFRAILEGLLESSEEKGALYFAGPSPTYADFLVFAVLESHCEVVPSCLDGHGSLQRFLDDVRALPAIADYLARRRPSDFERG</sequence>
<name>A0A6N7PKC9_9BACT</name>
<dbReference type="InterPro" id="IPR036249">
    <property type="entry name" value="Thioredoxin-like_sf"/>
</dbReference>
<dbReference type="Gene3D" id="3.40.30.10">
    <property type="entry name" value="Glutaredoxin"/>
    <property type="match status" value="1"/>
</dbReference>